<proteinExistence type="predicted"/>
<dbReference type="Proteomes" id="UP000029226">
    <property type="component" value="Unassembled WGS sequence"/>
</dbReference>
<keyword evidence="1" id="KW-1133">Transmembrane helix</keyword>
<keyword evidence="1" id="KW-0472">Membrane</keyword>
<evidence type="ECO:0000313" key="3">
    <source>
        <dbReference type="Proteomes" id="UP000029226"/>
    </source>
</evidence>
<gene>
    <name evidence="2" type="ORF">JCM19314_3412</name>
</gene>
<organism evidence="2 3">
    <name type="scientific">Nonlabens ulvanivorans</name>
    <name type="common">Persicivirga ulvanivorans</name>
    <dbReference type="NCBI Taxonomy" id="906888"/>
    <lineage>
        <taxon>Bacteria</taxon>
        <taxon>Pseudomonadati</taxon>
        <taxon>Bacteroidota</taxon>
        <taxon>Flavobacteriia</taxon>
        <taxon>Flavobacteriales</taxon>
        <taxon>Flavobacteriaceae</taxon>
        <taxon>Nonlabens</taxon>
    </lineage>
</organism>
<accession>A0A090QAX3</accession>
<dbReference type="EMBL" id="BBMM01000002">
    <property type="protein sequence ID" value="GAK99367.1"/>
    <property type="molecule type" value="Genomic_DNA"/>
</dbReference>
<evidence type="ECO:0000313" key="2">
    <source>
        <dbReference type="EMBL" id="GAK99367.1"/>
    </source>
</evidence>
<name>A0A090QAX3_NONUL</name>
<dbReference type="AlphaFoldDB" id="A0A090QAX3"/>
<sequence length="48" mass="6043">MDAIAKRVYHIYGEWFLAWGQTGHLCFGDFYMLYFLFQFYYWIEIEKM</sequence>
<reference evidence="2 3" key="1">
    <citation type="journal article" date="2014" name="Genome Announc.">
        <title>Draft Genome Sequences of Marine Flavobacterium Nonlabens Strains NR17, NR24, NR27, NR32, NR33, and Ara13.</title>
        <authorList>
            <person name="Nakanishi M."/>
            <person name="Meirelles P."/>
            <person name="Suzuki R."/>
            <person name="Takatani N."/>
            <person name="Mino S."/>
            <person name="Suda W."/>
            <person name="Oshima K."/>
            <person name="Hattori M."/>
            <person name="Ohkuma M."/>
            <person name="Hosokawa M."/>
            <person name="Miyashita K."/>
            <person name="Thompson F.L."/>
            <person name="Niwa A."/>
            <person name="Sawabe T."/>
            <person name="Sawabe T."/>
        </authorList>
    </citation>
    <scope>NUCLEOTIDE SEQUENCE [LARGE SCALE GENOMIC DNA]</scope>
    <source>
        <strain evidence="3">JCM19314</strain>
    </source>
</reference>
<keyword evidence="1" id="KW-0812">Transmembrane</keyword>
<feature type="transmembrane region" description="Helical" evidence="1">
    <location>
        <begin position="22"/>
        <end position="43"/>
    </location>
</feature>
<evidence type="ECO:0000256" key="1">
    <source>
        <dbReference type="SAM" id="Phobius"/>
    </source>
</evidence>
<comment type="caution">
    <text evidence="2">The sequence shown here is derived from an EMBL/GenBank/DDBJ whole genome shotgun (WGS) entry which is preliminary data.</text>
</comment>
<protein>
    <submittedName>
        <fullName evidence="2">Uncharacterized protein</fullName>
    </submittedName>
</protein>